<evidence type="ECO:0000256" key="2">
    <source>
        <dbReference type="SAM" id="Phobius"/>
    </source>
</evidence>
<sequence length="234" mass="25953">MSHAAIPQTRLRPRGGQGPIGNGERYLANTKQELCLSWHPHRFVRVFHPSLPAKAACLSLRLTPRPSIHPPISVITRYLRTPLHPRSTFSLFLPGSSFVIVFLFSSHQVALSPISDTHILCPSALPSQSNGRFLLAPNGTIPSRARGVIPRITVHTSRVRRPSPDKHSFLLFCHPESTHSLGSSTDRQSSTPSVPLKPLSLFFLFLPLLFLLLFPYLHLPDSSQDHQPVNPSPS</sequence>
<feature type="transmembrane region" description="Helical" evidence="2">
    <location>
        <begin position="87"/>
        <end position="105"/>
    </location>
</feature>
<reference evidence="3" key="1">
    <citation type="journal article" date="2021" name="Mol. Plant Microbe Interact.">
        <title>Complete Genome Sequence of the Plant-Pathogenic Fungus Colletotrichum lupini.</title>
        <authorList>
            <person name="Baroncelli R."/>
            <person name="Pensec F."/>
            <person name="Da Lio D."/>
            <person name="Boufleur T."/>
            <person name="Vicente I."/>
            <person name="Sarrocco S."/>
            <person name="Picot A."/>
            <person name="Baraldi E."/>
            <person name="Sukno S."/>
            <person name="Thon M."/>
            <person name="Le Floch G."/>
        </authorList>
    </citation>
    <scope>NUCLEOTIDE SEQUENCE</scope>
    <source>
        <strain evidence="3">IMI 504893</strain>
    </source>
</reference>
<keyword evidence="2" id="KW-0472">Membrane</keyword>
<dbReference type="GeneID" id="73335866"/>
<keyword evidence="2" id="KW-0812">Transmembrane</keyword>
<name>A0A9Q8SD27_9PEZI</name>
<dbReference type="AlphaFoldDB" id="A0A9Q8SD27"/>
<feature type="transmembrane region" description="Helical" evidence="2">
    <location>
        <begin position="199"/>
        <end position="217"/>
    </location>
</feature>
<protein>
    <submittedName>
        <fullName evidence="3">Uncharacterized protein</fullName>
    </submittedName>
</protein>
<proteinExistence type="predicted"/>
<evidence type="ECO:0000313" key="3">
    <source>
        <dbReference type="EMBL" id="UQC75166.1"/>
    </source>
</evidence>
<feature type="region of interest" description="Disordered" evidence="1">
    <location>
        <begin position="1"/>
        <end position="22"/>
    </location>
</feature>
<organism evidence="3 4">
    <name type="scientific">Colletotrichum lupini</name>
    <dbReference type="NCBI Taxonomy" id="145971"/>
    <lineage>
        <taxon>Eukaryota</taxon>
        <taxon>Fungi</taxon>
        <taxon>Dikarya</taxon>
        <taxon>Ascomycota</taxon>
        <taxon>Pezizomycotina</taxon>
        <taxon>Sordariomycetes</taxon>
        <taxon>Hypocreomycetidae</taxon>
        <taxon>Glomerellales</taxon>
        <taxon>Glomerellaceae</taxon>
        <taxon>Colletotrichum</taxon>
        <taxon>Colletotrichum acutatum species complex</taxon>
    </lineage>
</organism>
<keyword evidence="4" id="KW-1185">Reference proteome</keyword>
<dbReference type="Proteomes" id="UP000830671">
    <property type="component" value="Chromosome 1"/>
</dbReference>
<accession>A0A9Q8SD27</accession>
<dbReference type="EMBL" id="CP019471">
    <property type="protein sequence ID" value="UQC75166.1"/>
    <property type="molecule type" value="Genomic_DNA"/>
</dbReference>
<evidence type="ECO:0000313" key="4">
    <source>
        <dbReference type="Proteomes" id="UP000830671"/>
    </source>
</evidence>
<evidence type="ECO:0000256" key="1">
    <source>
        <dbReference type="SAM" id="MobiDB-lite"/>
    </source>
</evidence>
<gene>
    <name evidence="3" type="ORF">CLUP02_01819</name>
</gene>
<keyword evidence="2" id="KW-1133">Transmembrane helix</keyword>
<dbReference type="KEGG" id="clup:CLUP02_01819"/>
<dbReference type="RefSeq" id="XP_049136813.1">
    <property type="nucleotide sequence ID" value="XM_049280856.1"/>
</dbReference>